<name>A0A2M7ARF2_9BACT</name>
<dbReference type="InterPro" id="IPR003362">
    <property type="entry name" value="Bact_transf"/>
</dbReference>
<dbReference type="PANTHER" id="PTHR30576:SF10">
    <property type="entry name" value="SLL5057 PROTEIN"/>
    <property type="match status" value="1"/>
</dbReference>
<evidence type="ECO:0000256" key="1">
    <source>
        <dbReference type="ARBA" id="ARBA00006464"/>
    </source>
</evidence>
<dbReference type="AlphaFoldDB" id="A0A2M7ARF2"/>
<comment type="similarity">
    <text evidence="1">Belongs to the bacterial sugar transferase family.</text>
</comment>
<feature type="domain" description="Bacterial sugar transferase" evidence="3">
    <location>
        <begin position="6"/>
        <end position="209"/>
    </location>
</feature>
<evidence type="ECO:0000256" key="2">
    <source>
        <dbReference type="SAM" id="Phobius"/>
    </source>
</evidence>
<dbReference type="PANTHER" id="PTHR30576">
    <property type="entry name" value="COLANIC BIOSYNTHESIS UDP-GLUCOSE LIPID CARRIER TRANSFERASE"/>
    <property type="match status" value="1"/>
</dbReference>
<proteinExistence type="inferred from homology"/>
<keyword evidence="2" id="KW-1133">Transmembrane helix</keyword>
<reference evidence="5" key="1">
    <citation type="submission" date="2017-09" db="EMBL/GenBank/DDBJ databases">
        <title>Depth-based differentiation of microbial function through sediment-hosted aquifers and enrichment of novel symbionts in the deep terrestrial subsurface.</title>
        <authorList>
            <person name="Probst A.J."/>
            <person name="Ladd B."/>
            <person name="Jarett J.K."/>
            <person name="Geller-Mcgrath D.E."/>
            <person name="Sieber C.M.K."/>
            <person name="Emerson J.B."/>
            <person name="Anantharaman K."/>
            <person name="Thomas B.C."/>
            <person name="Malmstrom R."/>
            <person name="Stieglmeier M."/>
            <person name="Klingl A."/>
            <person name="Woyke T."/>
            <person name="Ryan C.M."/>
            <person name="Banfield J.F."/>
        </authorList>
    </citation>
    <scope>NUCLEOTIDE SEQUENCE [LARGE SCALE GENOMIC DNA]</scope>
</reference>
<keyword evidence="2" id="KW-0472">Membrane</keyword>
<dbReference type="Proteomes" id="UP000231407">
    <property type="component" value="Unassembled WGS sequence"/>
</dbReference>
<evidence type="ECO:0000313" key="5">
    <source>
        <dbReference type="Proteomes" id="UP000231407"/>
    </source>
</evidence>
<comment type="caution">
    <text evidence="4">The sequence shown here is derived from an EMBL/GenBank/DDBJ whole genome shotgun (WGS) entry which is preliminary data.</text>
</comment>
<feature type="transmembrane region" description="Helical" evidence="2">
    <location>
        <begin position="12"/>
        <end position="32"/>
    </location>
</feature>
<organism evidence="4 5">
    <name type="scientific">Candidatus Shapirobacteria bacterium CG06_land_8_20_14_3_00_40_12</name>
    <dbReference type="NCBI Taxonomy" id="1974881"/>
    <lineage>
        <taxon>Bacteria</taxon>
        <taxon>Candidatus Shapironibacteriota</taxon>
    </lineage>
</organism>
<protein>
    <recommendedName>
        <fullName evidence="3">Bacterial sugar transferase domain-containing protein</fullName>
    </recommendedName>
</protein>
<keyword evidence="2" id="KW-0812">Transmembrane</keyword>
<gene>
    <name evidence="4" type="ORF">COS78_03795</name>
</gene>
<dbReference type="GO" id="GO:0016780">
    <property type="term" value="F:phosphotransferase activity, for other substituted phosphate groups"/>
    <property type="evidence" value="ECO:0007669"/>
    <property type="project" value="TreeGrafter"/>
</dbReference>
<accession>A0A2M7ARF2</accession>
<sequence length="212" mass="24877">MFPLVKRLIDIISSVLLLIIFSPALVFISLLIKLTSDGPVLLRQKRVGKNGEFIMYKFRSMYNGKDYPNDMDAFLRDKYPHLWKKFVKNGWKLPMNEDPRITPIGKFIRKTSIDEMAQFINVLKGEMSLVGPRAYRNEELAEYEKKYPESKKYVDIIKTAKPGITGLWQTSGRNDMSFKQRAELDARYIKNRSLRQELQIILKTPFVMFSIW</sequence>
<evidence type="ECO:0000313" key="4">
    <source>
        <dbReference type="EMBL" id="PIU73180.1"/>
    </source>
</evidence>
<dbReference type="EMBL" id="PEWA01000052">
    <property type="protein sequence ID" value="PIU73180.1"/>
    <property type="molecule type" value="Genomic_DNA"/>
</dbReference>
<evidence type="ECO:0000259" key="3">
    <source>
        <dbReference type="Pfam" id="PF02397"/>
    </source>
</evidence>
<dbReference type="Pfam" id="PF02397">
    <property type="entry name" value="Bac_transf"/>
    <property type="match status" value="1"/>
</dbReference>